<dbReference type="Proteomes" id="UP000807025">
    <property type="component" value="Unassembled WGS sequence"/>
</dbReference>
<feature type="compositionally biased region" description="Acidic residues" evidence="1">
    <location>
        <begin position="67"/>
        <end position="92"/>
    </location>
</feature>
<evidence type="ECO:0000313" key="2">
    <source>
        <dbReference type="EMBL" id="KAF9494829.1"/>
    </source>
</evidence>
<comment type="caution">
    <text evidence="2">The sequence shown here is derived from an EMBL/GenBank/DDBJ whole genome shotgun (WGS) entry which is preliminary data.</text>
</comment>
<name>A0A9P6DF43_PLEER</name>
<gene>
    <name evidence="2" type="ORF">BDN71DRAFT_1431458</name>
</gene>
<dbReference type="AlphaFoldDB" id="A0A9P6DF43"/>
<evidence type="ECO:0000256" key="1">
    <source>
        <dbReference type="SAM" id="MobiDB-lite"/>
    </source>
</evidence>
<dbReference type="EMBL" id="MU154568">
    <property type="protein sequence ID" value="KAF9494829.1"/>
    <property type="molecule type" value="Genomic_DNA"/>
</dbReference>
<reference evidence="2" key="1">
    <citation type="submission" date="2020-11" db="EMBL/GenBank/DDBJ databases">
        <authorList>
            <consortium name="DOE Joint Genome Institute"/>
            <person name="Ahrendt S."/>
            <person name="Riley R."/>
            <person name="Andreopoulos W."/>
            <person name="Labutti K."/>
            <person name="Pangilinan J."/>
            <person name="Ruiz-Duenas F.J."/>
            <person name="Barrasa J.M."/>
            <person name="Sanchez-Garcia M."/>
            <person name="Camarero S."/>
            <person name="Miyauchi S."/>
            <person name="Serrano A."/>
            <person name="Linde D."/>
            <person name="Babiker R."/>
            <person name="Drula E."/>
            <person name="Ayuso-Fernandez I."/>
            <person name="Pacheco R."/>
            <person name="Padilla G."/>
            <person name="Ferreira P."/>
            <person name="Barriuso J."/>
            <person name="Kellner H."/>
            <person name="Castanera R."/>
            <person name="Alfaro M."/>
            <person name="Ramirez L."/>
            <person name="Pisabarro A.G."/>
            <person name="Kuo A."/>
            <person name="Tritt A."/>
            <person name="Lipzen A."/>
            <person name="He G."/>
            <person name="Yan M."/>
            <person name="Ng V."/>
            <person name="Cullen D."/>
            <person name="Martin F."/>
            <person name="Rosso M.-N."/>
            <person name="Henrissat B."/>
            <person name="Hibbett D."/>
            <person name="Martinez A.T."/>
            <person name="Grigoriev I.V."/>
        </authorList>
    </citation>
    <scope>NUCLEOTIDE SEQUENCE</scope>
    <source>
        <strain evidence="2">ATCC 90797</strain>
    </source>
</reference>
<sequence length="131" mass="14980">MYPSFRYSLLSVTKHIYVNKSSSPLYFKGGLWDLDEVELLSELPDSLSDICPEDEPEDELSKSGDANVDDDDDDDDDEVDEEDEDPPDDPLDRDDRWGESEESDLKKLRQCVLLPLALIKRGRLQEEELAS</sequence>
<feature type="compositionally biased region" description="Basic and acidic residues" evidence="1">
    <location>
        <begin position="93"/>
        <end position="104"/>
    </location>
</feature>
<evidence type="ECO:0000313" key="3">
    <source>
        <dbReference type="Proteomes" id="UP000807025"/>
    </source>
</evidence>
<proteinExistence type="predicted"/>
<organism evidence="2 3">
    <name type="scientific">Pleurotus eryngii</name>
    <name type="common">Boletus of the steppes</name>
    <dbReference type="NCBI Taxonomy" id="5323"/>
    <lineage>
        <taxon>Eukaryota</taxon>
        <taxon>Fungi</taxon>
        <taxon>Dikarya</taxon>
        <taxon>Basidiomycota</taxon>
        <taxon>Agaricomycotina</taxon>
        <taxon>Agaricomycetes</taxon>
        <taxon>Agaricomycetidae</taxon>
        <taxon>Agaricales</taxon>
        <taxon>Pleurotineae</taxon>
        <taxon>Pleurotaceae</taxon>
        <taxon>Pleurotus</taxon>
    </lineage>
</organism>
<feature type="region of interest" description="Disordered" evidence="1">
    <location>
        <begin position="46"/>
        <end position="104"/>
    </location>
</feature>
<accession>A0A9P6DF43</accession>
<keyword evidence="3" id="KW-1185">Reference proteome</keyword>
<protein>
    <submittedName>
        <fullName evidence="2">Uncharacterized protein</fullName>
    </submittedName>
</protein>